<comment type="caution">
    <text evidence="1">The sequence shown here is derived from an EMBL/GenBank/DDBJ whole genome shotgun (WGS) entry which is preliminary data.</text>
</comment>
<reference evidence="1" key="1">
    <citation type="submission" date="2022-07" db="EMBL/GenBank/DDBJ databases">
        <title>The genome of Lyophyllum shimeji provides insight into the initial evolution of ectomycorrhizal fungal genome.</title>
        <authorList>
            <person name="Kobayashi Y."/>
            <person name="Shibata T."/>
            <person name="Hirakawa H."/>
            <person name="Shigenobu S."/>
            <person name="Nishiyama T."/>
            <person name="Yamada A."/>
            <person name="Hasebe M."/>
            <person name="Kawaguchi M."/>
        </authorList>
    </citation>
    <scope>NUCLEOTIDE SEQUENCE</scope>
    <source>
        <strain evidence="1">AT787</strain>
    </source>
</reference>
<dbReference type="AlphaFoldDB" id="A0A9P3UJZ1"/>
<organism evidence="1 2">
    <name type="scientific">Lyophyllum shimeji</name>
    <name type="common">Hon-shimeji</name>
    <name type="synonym">Tricholoma shimeji</name>
    <dbReference type="NCBI Taxonomy" id="47721"/>
    <lineage>
        <taxon>Eukaryota</taxon>
        <taxon>Fungi</taxon>
        <taxon>Dikarya</taxon>
        <taxon>Basidiomycota</taxon>
        <taxon>Agaricomycotina</taxon>
        <taxon>Agaricomycetes</taxon>
        <taxon>Agaricomycetidae</taxon>
        <taxon>Agaricales</taxon>
        <taxon>Tricholomatineae</taxon>
        <taxon>Lyophyllaceae</taxon>
        <taxon>Lyophyllum</taxon>
    </lineage>
</organism>
<protein>
    <submittedName>
        <fullName evidence="1">Uncharacterized protein</fullName>
    </submittedName>
</protein>
<sequence length="78" mass="8689">MSFIGYSFPRTHTELDFLDVESRLIVVTYEEGVKQFIFTDIQYDGPGFSKSSGGASIILFDGVVCGQNVYVIELPSAW</sequence>
<keyword evidence="2" id="KW-1185">Reference proteome</keyword>
<gene>
    <name evidence="1" type="ORF">LshimejAT787_0301800</name>
</gene>
<dbReference type="EMBL" id="BRPK01000003">
    <property type="protein sequence ID" value="GLB35892.1"/>
    <property type="molecule type" value="Genomic_DNA"/>
</dbReference>
<proteinExistence type="predicted"/>
<evidence type="ECO:0000313" key="1">
    <source>
        <dbReference type="EMBL" id="GLB35892.1"/>
    </source>
</evidence>
<name>A0A9P3UJZ1_LYOSH</name>
<dbReference type="Proteomes" id="UP001063166">
    <property type="component" value="Unassembled WGS sequence"/>
</dbReference>
<evidence type="ECO:0000313" key="2">
    <source>
        <dbReference type="Proteomes" id="UP001063166"/>
    </source>
</evidence>
<accession>A0A9P3UJZ1</accession>